<organism evidence="2 3">
    <name type="scientific">Thlaspi arvense</name>
    <name type="common">Field penny-cress</name>
    <dbReference type="NCBI Taxonomy" id="13288"/>
    <lineage>
        <taxon>Eukaryota</taxon>
        <taxon>Viridiplantae</taxon>
        <taxon>Streptophyta</taxon>
        <taxon>Embryophyta</taxon>
        <taxon>Tracheophyta</taxon>
        <taxon>Spermatophyta</taxon>
        <taxon>Magnoliopsida</taxon>
        <taxon>eudicotyledons</taxon>
        <taxon>Gunneridae</taxon>
        <taxon>Pentapetalae</taxon>
        <taxon>rosids</taxon>
        <taxon>malvids</taxon>
        <taxon>Brassicales</taxon>
        <taxon>Brassicaceae</taxon>
        <taxon>Thlaspideae</taxon>
        <taxon>Thlaspi</taxon>
    </lineage>
</organism>
<evidence type="ECO:0000256" key="1">
    <source>
        <dbReference type="SAM" id="MobiDB-lite"/>
    </source>
</evidence>
<accession>A0AAU9SWX5</accession>
<proteinExistence type="predicted"/>
<feature type="region of interest" description="Disordered" evidence="1">
    <location>
        <begin position="18"/>
        <end position="42"/>
    </location>
</feature>
<dbReference type="Proteomes" id="UP000836841">
    <property type="component" value="Chromosome 6"/>
</dbReference>
<keyword evidence="3" id="KW-1185">Reference proteome</keyword>
<gene>
    <name evidence="2" type="ORF">TAV2_LOCUS22161</name>
</gene>
<evidence type="ECO:0000313" key="2">
    <source>
        <dbReference type="EMBL" id="CAH2072182.1"/>
    </source>
</evidence>
<protein>
    <submittedName>
        <fullName evidence="2">Uncharacterized protein</fullName>
    </submittedName>
</protein>
<evidence type="ECO:0000313" key="3">
    <source>
        <dbReference type="Proteomes" id="UP000836841"/>
    </source>
</evidence>
<dbReference type="AlphaFoldDB" id="A0AAU9SWX5"/>
<name>A0AAU9SWX5_THLAR</name>
<dbReference type="EMBL" id="OU466862">
    <property type="protein sequence ID" value="CAH2072182.1"/>
    <property type="molecule type" value="Genomic_DNA"/>
</dbReference>
<reference evidence="2 3" key="1">
    <citation type="submission" date="2022-03" db="EMBL/GenBank/DDBJ databases">
        <authorList>
            <person name="Nunn A."/>
            <person name="Chopra R."/>
            <person name="Nunn A."/>
            <person name="Contreras Garrido A."/>
        </authorList>
    </citation>
    <scope>NUCLEOTIDE SEQUENCE [LARGE SCALE GENOMIC DNA]</scope>
</reference>
<sequence>MESGSKWGYVETRRDHPKELRLVGSGNDDDDDHPLENRSVVVDNGERDESLKILRDYIVSNVRFIGSSSSGELKHRHLPSSEFV</sequence>